<feature type="disulfide bond" evidence="9">
    <location>
        <begin position="324"/>
        <end position="352"/>
    </location>
</feature>
<evidence type="ECO:0000259" key="12">
    <source>
        <dbReference type="Pfam" id="PF02983"/>
    </source>
</evidence>
<dbReference type="Gene3D" id="3.30.300.50">
    <property type="match status" value="2"/>
</dbReference>
<dbReference type="EMBL" id="POUB01000003">
    <property type="protein sequence ID" value="PZG02836.1"/>
    <property type="molecule type" value="Genomic_DNA"/>
</dbReference>
<dbReference type="CDD" id="cd21112">
    <property type="entry name" value="alphaLP-like"/>
    <property type="match status" value="1"/>
</dbReference>
<feature type="active site" description="Charge relay system" evidence="8">
    <location>
        <position position="218"/>
    </location>
</feature>
<dbReference type="Gene3D" id="2.40.10.10">
    <property type="entry name" value="Trypsin-like serine proteases"/>
    <property type="match status" value="2"/>
</dbReference>
<evidence type="ECO:0000256" key="9">
    <source>
        <dbReference type="PIRSR" id="PIRSR001134-2"/>
    </source>
</evidence>
<feature type="disulfide bond" evidence="9">
    <location>
        <begin position="287"/>
        <end position="297"/>
    </location>
</feature>
<dbReference type="Pfam" id="PF02983">
    <property type="entry name" value="Pro_Al_protease"/>
    <property type="match status" value="1"/>
</dbReference>
<organism evidence="13 14">
    <name type="scientific">Micromonospora deserti</name>
    <dbReference type="NCBI Taxonomy" id="2070366"/>
    <lineage>
        <taxon>Bacteria</taxon>
        <taxon>Bacillati</taxon>
        <taxon>Actinomycetota</taxon>
        <taxon>Actinomycetes</taxon>
        <taxon>Micromonosporales</taxon>
        <taxon>Micromonosporaceae</taxon>
        <taxon>Micromonospora</taxon>
    </lineage>
</organism>
<keyword evidence="2 13" id="KW-0645">Protease</keyword>
<dbReference type="GO" id="GO:0004252">
    <property type="term" value="F:serine-type endopeptidase activity"/>
    <property type="evidence" value="ECO:0007669"/>
    <property type="project" value="InterPro"/>
</dbReference>
<evidence type="ECO:0000313" key="14">
    <source>
        <dbReference type="Proteomes" id="UP000248749"/>
    </source>
</evidence>
<evidence type="ECO:0000256" key="2">
    <source>
        <dbReference type="ARBA" id="ARBA00022670"/>
    </source>
</evidence>
<comment type="similarity">
    <text evidence="1">Belongs to the peptidase S1 family.</text>
</comment>
<proteinExistence type="inferred from homology"/>
<dbReference type="PIRSF" id="PIRSF001134">
    <property type="entry name" value="Streptogrisin"/>
    <property type="match status" value="1"/>
</dbReference>
<evidence type="ECO:0000256" key="4">
    <source>
        <dbReference type="ARBA" id="ARBA00022801"/>
    </source>
</evidence>
<evidence type="ECO:0000256" key="5">
    <source>
        <dbReference type="ARBA" id="ARBA00022825"/>
    </source>
</evidence>
<feature type="domain" description="Peptidase S1A alpha-lytic prodomain" evidence="12">
    <location>
        <begin position="110"/>
        <end position="154"/>
    </location>
</feature>
<protein>
    <submittedName>
        <fullName evidence="13">Serine protease</fullName>
    </submittedName>
</protein>
<evidence type="ECO:0000256" key="1">
    <source>
        <dbReference type="ARBA" id="ARBA00007664"/>
    </source>
</evidence>
<feature type="active site" description="Charge relay system" evidence="8">
    <location>
        <position position="247"/>
    </location>
</feature>
<dbReference type="SUPFAM" id="SSF50494">
    <property type="entry name" value="Trypsin-like serine proteases"/>
    <property type="match status" value="1"/>
</dbReference>
<reference evidence="13 14" key="1">
    <citation type="submission" date="2018-01" db="EMBL/GenBank/DDBJ databases">
        <title>Draft genome sequence of Salinispora sp. 13K206.</title>
        <authorList>
            <person name="Sahin N."/>
            <person name="Saygin H."/>
            <person name="Ay H."/>
        </authorList>
    </citation>
    <scope>NUCLEOTIDE SEQUENCE [LARGE SCALE GENOMIC DNA]</scope>
    <source>
        <strain evidence="13 14">13K206</strain>
    </source>
</reference>
<keyword evidence="5" id="KW-0720">Serine protease</keyword>
<sequence>MTKTRALRLSGVALLIVGASMVVGPPASADIPFNVAVERDLGLSPRQAEARFAQQDHASAIESRLRDTLGAAFGGAHFDPSTGKLVVGVTDPAMTAVVRAAGAEATEARYSQRELDGIKSMLDETDAPAGVTGWYVDVYRNRVVVEVNRAAATRETSAYLDRLRALGPAVRVAEVTSSPRALYNVRGGDAWTTLAWRCSVGFSATGSGGSRHFVTAGHCTQGAGPAYGYNDEQMGSLGGSTFSLFGDYGKVDVTSAAWTLAGTVNRYGGGDIAVKGSTEAPIGASVCRSGSTTGWHCGTIKAKNRTVIYINGGAVGGLTQTDACAEPGDSGGSFITGTGQAQGMTSGGSGDCTDGGETYFQPVNEALTAYGLRIVTS</sequence>
<name>A0A2W2CTK5_9ACTN</name>
<keyword evidence="7 9" id="KW-1015">Disulfide bond</keyword>
<dbReference type="Pfam" id="PF00089">
    <property type="entry name" value="Trypsin"/>
    <property type="match status" value="1"/>
</dbReference>
<feature type="active site" description="Charge relay system" evidence="8">
    <location>
        <position position="330"/>
    </location>
</feature>
<evidence type="ECO:0000259" key="11">
    <source>
        <dbReference type="Pfam" id="PF00089"/>
    </source>
</evidence>
<dbReference type="GO" id="GO:0005576">
    <property type="term" value="C:extracellular region"/>
    <property type="evidence" value="ECO:0007669"/>
    <property type="project" value="InterPro"/>
</dbReference>
<feature type="disulfide bond" evidence="9">
    <location>
        <begin position="198"/>
        <end position="219"/>
    </location>
</feature>
<keyword evidence="14" id="KW-1185">Reference proteome</keyword>
<evidence type="ECO:0000256" key="10">
    <source>
        <dbReference type="SAM" id="SignalP"/>
    </source>
</evidence>
<dbReference type="GO" id="GO:0006508">
    <property type="term" value="P:proteolysis"/>
    <property type="evidence" value="ECO:0007669"/>
    <property type="project" value="UniProtKB-KW"/>
</dbReference>
<dbReference type="InterPro" id="IPR035070">
    <property type="entry name" value="Streptogrisin_prodomain"/>
</dbReference>
<keyword evidence="6" id="KW-0865">Zymogen</keyword>
<accession>A0A2W2CTK5</accession>
<comment type="caution">
    <text evidence="13">The sequence shown here is derived from an EMBL/GenBank/DDBJ whole genome shotgun (WGS) entry which is preliminary data.</text>
</comment>
<dbReference type="InterPro" id="IPR009003">
    <property type="entry name" value="Peptidase_S1_PA"/>
</dbReference>
<dbReference type="OrthoDB" id="8781117at2"/>
<feature type="signal peptide" evidence="10">
    <location>
        <begin position="1"/>
        <end position="29"/>
    </location>
</feature>
<dbReference type="InterPro" id="IPR004236">
    <property type="entry name" value="Pept_S1_alpha_lytic"/>
</dbReference>
<keyword evidence="3 10" id="KW-0732">Signal</keyword>
<feature type="domain" description="Peptidase S1" evidence="11">
    <location>
        <begin position="187"/>
        <end position="366"/>
    </location>
</feature>
<dbReference type="InterPro" id="IPR043504">
    <property type="entry name" value="Peptidase_S1_PA_chymotrypsin"/>
</dbReference>
<keyword evidence="4" id="KW-0378">Hydrolase</keyword>
<dbReference type="PRINTS" id="PR00861">
    <property type="entry name" value="ALYTICPTASE"/>
</dbReference>
<evidence type="ECO:0000256" key="6">
    <source>
        <dbReference type="ARBA" id="ARBA00023145"/>
    </source>
</evidence>
<dbReference type="InterPro" id="IPR001316">
    <property type="entry name" value="Pept_S1A_streptogrisin"/>
</dbReference>
<dbReference type="RefSeq" id="WP_111132187.1">
    <property type="nucleotide sequence ID" value="NZ_POUB01000003.1"/>
</dbReference>
<feature type="chain" id="PRO_5016126221" evidence="10">
    <location>
        <begin position="30"/>
        <end position="377"/>
    </location>
</feature>
<evidence type="ECO:0000256" key="8">
    <source>
        <dbReference type="PIRSR" id="PIRSR001134-1"/>
    </source>
</evidence>
<evidence type="ECO:0000256" key="7">
    <source>
        <dbReference type="ARBA" id="ARBA00023157"/>
    </source>
</evidence>
<gene>
    <name evidence="13" type="ORF">C1I99_00600</name>
</gene>
<dbReference type="AlphaFoldDB" id="A0A2W2CTK5"/>
<evidence type="ECO:0000313" key="13">
    <source>
        <dbReference type="EMBL" id="PZG02836.1"/>
    </source>
</evidence>
<dbReference type="Proteomes" id="UP000248749">
    <property type="component" value="Unassembled WGS sequence"/>
</dbReference>
<dbReference type="InterPro" id="IPR001254">
    <property type="entry name" value="Trypsin_dom"/>
</dbReference>
<evidence type="ECO:0000256" key="3">
    <source>
        <dbReference type="ARBA" id="ARBA00022729"/>
    </source>
</evidence>